<proteinExistence type="predicted"/>
<dbReference type="InterPro" id="IPR052018">
    <property type="entry name" value="PHP_domain"/>
</dbReference>
<dbReference type="CDD" id="cd07438">
    <property type="entry name" value="PHP_HisPPase_AMP"/>
    <property type="match status" value="1"/>
</dbReference>
<gene>
    <name evidence="2" type="ORF">DQG23_18610</name>
</gene>
<sequence>MEELGMDRGFADLHTHTIASDGMLTPSGNVRLAQAAGLAAVAITDHDTVSGVAEAVEEGRSIGLEVVPGVEISTSARGQDIHVLGYFIDTLDPLLLDRLEQLREVRKRRNDALIEKLQTCGFELTMDEVIANIGRELKPDESVGRPHIAALLVKRGYVGSLEEAFSDYLGKGGKAYVNAPRIEPAEAIRWIHEAGGSAVLAHPGLYADDELVERIAEAGLDGIEAYHADHSAEDAGRYEQIASRFGLLVTAGSDFHGERDGIVFHSPLGSRKIAMSAVDALREKAASRKHGRDDR</sequence>
<dbReference type="OrthoDB" id="9804333at2"/>
<dbReference type="GO" id="GO:0004534">
    <property type="term" value="F:5'-3' RNA exonuclease activity"/>
    <property type="evidence" value="ECO:0007669"/>
    <property type="project" value="TreeGrafter"/>
</dbReference>
<dbReference type="InterPro" id="IPR016195">
    <property type="entry name" value="Pol/histidinol_Pase-like"/>
</dbReference>
<dbReference type="GO" id="GO:0035312">
    <property type="term" value="F:5'-3' DNA exonuclease activity"/>
    <property type="evidence" value="ECO:0007669"/>
    <property type="project" value="TreeGrafter"/>
</dbReference>
<dbReference type="EMBL" id="QMFB01000010">
    <property type="protein sequence ID" value="RAV19935.1"/>
    <property type="molecule type" value="Genomic_DNA"/>
</dbReference>
<dbReference type="SUPFAM" id="SSF89550">
    <property type="entry name" value="PHP domain-like"/>
    <property type="match status" value="1"/>
</dbReference>
<organism evidence="2 3">
    <name type="scientific">Paenibacillus contaminans</name>
    <dbReference type="NCBI Taxonomy" id="450362"/>
    <lineage>
        <taxon>Bacteria</taxon>
        <taxon>Bacillati</taxon>
        <taxon>Bacillota</taxon>
        <taxon>Bacilli</taxon>
        <taxon>Bacillales</taxon>
        <taxon>Paenibacillaceae</taxon>
        <taxon>Paenibacillus</taxon>
    </lineage>
</organism>
<dbReference type="Proteomes" id="UP000250369">
    <property type="component" value="Unassembled WGS sequence"/>
</dbReference>
<dbReference type="Gene3D" id="3.20.20.140">
    <property type="entry name" value="Metal-dependent hydrolases"/>
    <property type="match status" value="1"/>
</dbReference>
<comment type="caution">
    <text evidence="2">The sequence shown here is derived from an EMBL/GenBank/DDBJ whole genome shotgun (WGS) entry which is preliminary data.</text>
</comment>
<accession>A0A329MJD5</accession>
<dbReference type="AlphaFoldDB" id="A0A329MJD5"/>
<evidence type="ECO:0000259" key="1">
    <source>
        <dbReference type="SMART" id="SM00481"/>
    </source>
</evidence>
<dbReference type="Gene3D" id="1.10.150.650">
    <property type="match status" value="1"/>
</dbReference>
<dbReference type="Pfam" id="PF02811">
    <property type="entry name" value="PHP"/>
    <property type="match status" value="1"/>
</dbReference>
<dbReference type="InterPro" id="IPR004013">
    <property type="entry name" value="PHP_dom"/>
</dbReference>
<dbReference type="InterPro" id="IPR003141">
    <property type="entry name" value="Pol/His_phosphatase_N"/>
</dbReference>
<evidence type="ECO:0000313" key="2">
    <source>
        <dbReference type="EMBL" id="RAV19935.1"/>
    </source>
</evidence>
<dbReference type="PANTHER" id="PTHR42924:SF3">
    <property type="entry name" value="POLYMERASE_HISTIDINOL PHOSPHATASE N-TERMINAL DOMAIN-CONTAINING PROTEIN"/>
    <property type="match status" value="1"/>
</dbReference>
<name>A0A329MJD5_9BACL</name>
<evidence type="ECO:0000313" key="3">
    <source>
        <dbReference type="Proteomes" id="UP000250369"/>
    </source>
</evidence>
<protein>
    <submittedName>
        <fullName evidence="2">Phosphatase</fullName>
    </submittedName>
</protein>
<feature type="domain" description="Polymerase/histidinol phosphatase N-terminal" evidence="1">
    <location>
        <begin position="11"/>
        <end position="76"/>
    </location>
</feature>
<keyword evidence="3" id="KW-1185">Reference proteome</keyword>
<dbReference type="SMART" id="SM00481">
    <property type="entry name" value="POLIIIAc"/>
    <property type="match status" value="1"/>
</dbReference>
<reference evidence="2 3" key="1">
    <citation type="journal article" date="2009" name="Int. J. Syst. Evol. Microbiol.">
        <title>Paenibacillus contaminans sp. nov., isolated from a contaminated laboratory plate.</title>
        <authorList>
            <person name="Chou J.H."/>
            <person name="Lee J.H."/>
            <person name="Lin M.C."/>
            <person name="Chang P.S."/>
            <person name="Arun A.B."/>
            <person name="Young C.C."/>
            <person name="Chen W.M."/>
        </authorList>
    </citation>
    <scope>NUCLEOTIDE SEQUENCE [LARGE SCALE GENOMIC DNA]</scope>
    <source>
        <strain evidence="2 3">CKOBP-6</strain>
    </source>
</reference>
<dbReference type="PANTHER" id="PTHR42924">
    <property type="entry name" value="EXONUCLEASE"/>
    <property type="match status" value="1"/>
</dbReference>